<dbReference type="Pfam" id="PF08447">
    <property type="entry name" value="PAS_3"/>
    <property type="match status" value="1"/>
</dbReference>
<dbReference type="SUPFAM" id="SSF55785">
    <property type="entry name" value="PYP-like sensor domain (PAS domain)"/>
    <property type="match status" value="1"/>
</dbReference>
<evidence type="ECO:0000256" key="2">
    <source>
        <dbReference type="SAM" id="Coils"/>
    </source>
</evidence>
<dbReference type="Pfam" id="PF00072">
    <property type="entry name" value="Response_reg"/>
    <property type="match status" value="1"/>
</dbReference>
<evidence type="ECO:0000256" key="1">
    <source>
        <dbReference type="PROSITE-ProRule" id="PRU00169"/>
    </source>
</evidence>
<reference evidence="7 8" key="1">
    <citation type="journal article" date="2012" name="Genome Biol. Evol.">
        <title>Genome Sequence of the Mesophilic Thermotogales Bacterium Mesotoga prima MesG1.Ag.4.2 Reveals the Largest Thermotogales Genome To Date.</title>
        <authorList>
            <person name="Zhaxybayeva O."/>
            <person name="Swithers K.S."/>
            <person name="Foght J."/>
            <person name="Green A.G."/>
            <person name="Bruce D."/>
            <person name="Detter C."/>
            <person name="Han S."/>
            <person name="Teshima H."/>
            <person name="Han J."/>
            <person name="Woyke T."/>
            <person name="Pitluck S."/>
            <person name="Nolan M."/>
            <person name="Ivanova N."/>
            <person name="Pati A."/>
            <person name="Land M.L."/>
            <person name="Dlutek M."/>
            <person name="Doolittle W.F."/>
            <person name="Noll K.M."/>
            <person name="Nesbo C.L."/>
        </authorList>
    </citation>
    <scope>NUCLEOTIDE SEQUENCE [LARGE SCALE GENOMIC DNA]</scope>
    <source>
        <strain evidence="8">mesG1.Ag.4.2</strain>
    </source>
</reference>
<dbReference type="PANTHER" id="PTHR45228:SF1">
    <property type="entry name" value="CYCLIC DI-GMP PHOSPHODIESTERASE TM_0186"/>
    <property type="match status" value="1"/>
</dbReference>
<sequence>MDKTVDGNFSDCSSIKILLVEDLKSDAELAELEITKGLSGWCDSVGFLRVDNREDFLQSISNYKPDIIISDYMMPHFSGMEVIDLALKFSPSTPIVILTGSMNEETAVECMKAGASDYVIKEHMARLPFAVKEAIKRKKEERLRAAAEEALEESERKFRLIAEKANDLVYRYELFPEKKFSYVSPSATKITGYTPEEHYSNPNLGFELVHPDDRWKLDGLSEQVNQSPILLRWIKKNGEIIWTEQMNVPVYDDEGNLIAIEGIARDVTERQKTSEALKAAFNSVVTVLSDVLNLKDPYTEFHEKNVAKLAVEIGRKMDLDESTIEALRVSAMVHDIGKIMIPTEILSKPGKLSDIEFEIIKRHPVTGYEILKKVKLPWPVAEIVYQHHERLDGSGYPRHLKEKEILLEAKIIMVADVVEAMSSHRPYRAALGFDAALEEIRSNAGRLYDPKIVEICASIIEGGFTFLESDQ</sequence>
<gene>
    <name evidence="7" type="ORF">Theba_0856</name>
</gene>
<dbReference type="Gene3D" id="3.30.450.20">
    <property type="entry name" value="PAS domain"/>
    <property type="match status" value="1"/>
</dbReference>
<dbReference type="PROSITE" id="PS50112">
    <property type="entry name" value="PAS"/>
    <property type="match status" value="1"/>
</dbReference>
<dbReference type="STRING" id="660470.Theba_0856"/>
<feature type="domain" description="HD-GYP" evidence="6">
    <location>
        <begin position="277"/>
        <end position="471"/>
    </location>
</feature>
<dbReference type="InterPro" id="IPR003607">
    <property type="entry name" value="HD/PDEase_dom"/>
</dbReference>
<organism evidence="7 8">
    <name type="scientific">Mesotoga prima MesG1.Ag.4.2</name>
    <dbReference type="NCBI Taxonomy" id="660470"/>
    <lineage>
        <taxon>Bacteria</taxon>
        <taxon>Thermotogati</taxon>
        <taxon>Thermotogota</taxon>
        <taxon>Thermotogae</taxon>
        <taxon>Kosmotogales</taxon>
        <taxon>Kosmotogaceae</taxon>
        <taxon>Mesotoga</taxon>
    </lineage>
</organism>
<evidence type="ECO:0000259" key="6">
    <source>
        <dbReference type="PROSITE" id="PS51832"/>
    </source>
</evidence>
<dbReference type="Gene3D" id="1.10.3210.10">
    <property type="entry name" value="Hypothetical protein af1432"/>
    <property type="match status" value="1"/>
</dbReference>
<feature type="domain" description="PAS" evidence="4">
    <location>
        <begin position="154"/>
        <end position="214"/>
    </location>
</feature>
<dbReference type="eggNOG" id="COG2206">
    <property type="taxonomic scope" value="Bacteria"/>
</dbReference>
<dbReference type="InterPro" id="IPR037522">
    <property type="entry name" value="HD_GYP_dom"/>
</dbReference>
<feature type="domain" description="Response regulatory" evidence="3">
    <location>
        <begin position="16"/>
        <end position="136"/>
    </location>
</feature>
<dbReference type="HOGENOM" id="CLU_000445_92_10_0"/>
<dbReference type="InterPro" id="IPR035965">
    <property type="entry name" value="PAS-like_dom_sf"/>
</dbReference>
<dbReference type="SUPFAM" id="SSF52172">
    <property type="entry name" value="CheY-like"/>
    <property type="match status" value="1"/>
</dbReference>
<dbReference type="InterPro" id="IPR011006">
    <property type="entry name" value="CheY-like_superfamily"/>
</dbReference>
<protein>
    <submittedName>
        <fullName evidence="7">Putative domain HDIG-containing protein</fullName>
    </submittedName>
</protein>
<evidence type="ECO:0000259" key="4">
    <source>
        <dbReference type="PROSITE" id="PS50112"/>
    </source>
</evidence>
<dbReference type="InterPro" id="IPR000014">
    <property type="entry name" value="PAS"/>
</dbReference>
<dbReference type="Gene3D" id="3.40.50.2300">
    <property type="match status" value="1"/>
</dbReference>
<dbReference type="NCBIfam" id="TIGR00277">
    <property type="entry name" value="HDIG"/>
    <property type="match status" value="1"/>
</dbReference>
<dbReference type="PROSITE" id="PS51832">
    <property type="entry name" value="HD_GYP"/>
    <property type="match status" value="1"/>
</dbReference>
<dbReference type="SMART" id="SM00448">
    <property type="entry name" value="REC"/>
    <property type="match status" value="1"/>
</dbReference>
<dbReference type="eggNOG" id="COG2202">
    <property type="taxonomic scope" value="Bacteria"/>
</dbReference>
<feature type="coiled-coil region" evidence="2">
    <location>
        <begin position="136"/>
        <end position="164"/>
    </location>
</feature>
<evidence type="ECO:0000259" key="3">
    <source>
        <dbReference type="PROSITE" id="PS50110"/>
    </source>
</evidence>
<dbReference type="InterPro" id="IPR052020">
    <property type="entry name" value="Cyclic_di-GMP/3'3'-cGAMP_PDE"/>
</dbReference>
<dbReference type="RefSeq" id="WP_014730606.1">
    <property type="nucleotide sequence ID" value="NC_017934.1"/>
</dbReference>
<feature type="modified residue" description="4-aspartylphosphate" evidence="1">
    <location>
        <position position="71"/>
    </location>
</feature>
<dbReference type="CDD" id="cd00156">
    <property type="entry name" value="REC"/>
    <property type="match status" value="1"/>
</dbReference>
<evidence type="ECO:0000259" key="5">
    <source>
        <dbReference type="PROSITE" id="PS50113"/>
    </source>
</evidence>
<dbReference type="EMBL" id="CP003532">
    <property type="protein sequence ID" value="AFK06567.1"/>
    <property type="molecule type" value="Genomic_DNA"/>
</dbReference>
<dbReference type="Pfam" id="PF13487">
    <property type="entry name" value="HD_5"/>
    <property type="match status" value="1"/>
</dbReference>
<dbReference type="InterPro" id="IPR000700">
    <property type="entry name" value="PAS-assoc_C"/>
</dbReference>
<dbReference type="NCBIfam" id="TIGR00229">
    <property type="entry name" value="sensory_box"/>
    <property type="match status" value="1"/>
</dbReference>
<dbReference type="GO" id="GO:0000160">
    <property type="term" value="P:phosphorelay signal transduction system"/>
    <property type="evidence" value="ECO:0007669"/>
    <property type="project" value="InterPro"/>
</dbReference>
<dbReference type="SMART" id="SM00471">
    <property type="entry name" value="HDc"/>
    <property type="match status" value="1"/>
</dbReference>
<dbReference type="InterPro" id="IPR013655">
    <property type="entry name" value="PAS_fold_3"/>
</dbReference>
<name>I2F3R4_9BACT</name>
<keyword evidence="2" id="KW-0175">Coiled coil</keyword>
<dbReference type="PROSITE" id="PS50113">
    <property type="entry name" value="PAC"/>
    <property type="match status" value="1"/>
</dbReference>
<evidence type="ECO:0000313" key="7">
    <source>
        <dbReference type="EMBL" id="AFK06567.1"/>
    </source>
</evidence>
<dbReference type="InterPro" id="IPR001610">
    <property type="entry name" value="PAC"/>
</dbReference>
<dbReference type="GeneID" id="87106692"/>
<dbReference type="InterPro" id="IPR006675">
    <property type="entry name" value="HDIG_dom"/>
</dbReference>
<keyword evidence="8" id="KW-1185">Reference proteome</keyword>
<dbReference type="PANTHER" id="PTHR45228">
    <property type="entry name" value="CYCLIC DI-GMP PHOSPHODIESTERASE TM_0186-RELATED"/>
    <property type="match status" value="1"/>
</dbReference>
<keyword evidence="1" id="KW-0597">Phosphoprotein</keyword>
<dbReference type="InterPro" id="IPR001789">
    <property type="entry name" value="Sig_transdc_resp-reg_receiver"/>
</dbReference>
<dbReference type="AlphaFoldDB" id="I2F3R4"/>
<feature type="domain" description="PAC" evidence="5">
    <location>
        <begin position="227"/>
        <end position="279"/>
    </location>
</feature>
<dbReference type="PROSITE" id="PS50110">
    <property type="entry name" value="RESPONSE_REGULATORY"/>
    <property type="match status" value="1"/>
</dbReference>
<dbReference type="SUPFAM" id="SSF109604">
    <property type="entry name" value="HD-domain/PDEase-like"/>
    <property type="match status" value="1"/>
</dbReference>
<dbReference type="Proteomes" id="UP000002881">
    <property type="component" value="Chromosome"/>
</dbReference>
<dbReference type="SMART" id="SM00086">
    <property type="entry name" value="PAC"/>
    <property type="match status" value="1"/>
</dbReference>
<dbReference type="eggNOG" id="COG0745">
    <property type="taxonomic scope" value="Bacteria"/>
</dbReference>
<proteinExistence type="predicted"/>
<dbReference type="KEGG" id="mpg:Theba_0856"/>
<dbReference type="CDD" id="cd00130">
    <property type="entry name" value="PAS"/>
    <property type="match status" value="1"/>
</dbReference>
<dbReference type="CDD" id="cd00077">
    <property type="entry name" value="HDc"/>
    <property type="match status" value="1"/>
</dbReference>
<accession>I2F3R4</accession>
<evidence type="ECO:0000313" key="8">
    <source>
        <dbReference type="Proteomes" id="UP000002881"/>
    </source>
</evidence>